<evidence type="ECO:0000313" key="2">
    <source>
        <dbReference type="Proteomes" id="UP000228934"/>
    </source>
</evidence>
<proteinExistence type="predicted"/>
<name>A0A2G9RZX3_AQUCT</name>
<dbReference type="AlphaFoldDB" id="A0A2G9RZX3"/>
<accession>A0A2G9RZX3</accession>
<evidence type="ECO:0000313" key="1">
    <source>
        <dbReference type="EMBL" id="PIO33459.1"/>
    </source>
</evidence>
<keyword evidence="2" id="KW-1185">Reference proteome</keyword>
<organism evidence="1 2">
    <name type="scientific">Aquarana catesbeiana</name>
    <name type="common">American bullfrog</name>
    <name type="synonym">Rana catesbeiana</name>
    <dbReference type="NCBI Taxonomy" id="8400"/>
    <lineage>
        <taxon>Eukaryota</taxon>
        <taxon>Metazoa</taxon>
        <taxon>Chordata</taxon>
        <taxon>Craniata</taxon>
        <taxon>Vertebrata</taxon>
        <taxon>Euteleostomi</taxon>
        <taxon>Amphibia</taxon>
        <taxon>Batrachia</taxon>
        <taxon>Anura</taxon>
        <taxon>Neobatrachia</taxon>
        <taxon>Ranoidea</taxon>
        <taxon>Ranidae</taxon>
        <taxon>Aquarana</taxon>
    </lineage>
</organism>
<sequence>MSDIAFNLLKLNCKFLSCVLFYVLKNMPVYHKKDISTVPKKKYIFQKICWFVQKPFSKCTCECVQSKIFSTQQCVASSFNAQ</sequence>
<protein>
    <submittedName>
        <fullName evidence="1">Uncharacterized protein</fullName>
    </submittedName>
</protein>
<gene>
    <name evidence="1" type="ORF">AB205_0030150</name>
</gene>
<reference evidence="2" key="1">
    <citation type="journal article" date="2017" name="Nat. Commun.">
        <title>The North American bullfrog draft genome provides insight into hormonal regulation of long noncoding RNA.</title>
        <authorList>
            <person name="Hammond S.A."/>
            <person name="Warren R.L."/>
            <person name="Vandervalk B.P."/>
            <person name="Kucuk E."/>
            <person name="Khan H."/>
            <person name="Gibb E.A."/>
            <person name="Pandoh P."/>
            <person name="Kirk H."/>
            <person name="Zhao Y."/>
            <person name="Jones M."/>
            <person name="Mungall A.J."/>
            <person name="Coope R."/>
            <person name="Pleasance S."/>
            <person name="Moore R.A."/>
            <person name="Holt R.A."/>
            <person name="Round J.M."/>
            <person name="Ohora S."/>
            <person name="Walle B.V."/>
            <person name="Veldhoen N."/>
            <person name="Helbing C.C."/>
            <person name="Birol I."/>
        </authorList>
    </citation>
    <scope>NUCLEOTIDE SEQUENCE [LARGE SCALE GENOMIC DNA]</scope>
</reference>
<dbReference type="Proteomes" id="UP000228934">
    <property type="component" value="Unassembled WGS sequence"/>
</dbReference>
<dbReference type="EMBL" id="KV928661">
    <property type="protein sequence ID" value="PIO33459.1"/>
    <property type="molecule type" value="Genomic_DNA"/>
</dbReference>